<evidence type="ECO:0000313" key="2">
    <source>
        <dbReference type="Proteomes" id="UP000187012"/>
    </source>
</evidence>
<dbReference type="STRING" id="1247936.BN2475_1050012"/>
<keyword evidence="2" id="KW-1185">Reference proteome</keyword>
<dbReference type="AlphaFoldDB" id="A0A1N7SMC2"/>
<gene>
    <name evidence="1" type="ORF">BN2475_1050012</name>
</gene>
<sequence length="43" mass="4573">MQEEAGLKLGSKIFELSDEADQDTANYAFREPGQGPEAASLSA</sequence>
<dbReference type="EMBL" id="CYGX02000105">
    <property type="protein sequence ID" value="SIT48520.1"/>
    <property type="molecule type" value="Genomic_DNA"/>
</dbReference>
<reference evidence="1 2" key="1">
    <citation type="submission" date="2016-12" db="EMBL/GenBank/DDBJ databases">
        <authorList>
            <person name="Song W.-J."/>
            <person name="Kurnit D.M."/>
        </authorList>
    </citation>
    <scope>NUCLEOTIDE SEQUENCE [LARGE SCALE GENOMIC DNA]</scope>
    <source>
        <strain evidence="1 2">STM7296</strain>
    </source>
</reference>
<evidence type="ECO:0000313" key="1">
    <source>
        <dbReference type="EMBL" id="SIT48520.1"/>
    </source>
</evidence>
<accession>A0A1N7SMC2</accession>
<proteinExistence type="predicted"/>
<name>A0A1N7SMC2_9BURK</name>
<dbReference type="Proteomes" id="UP000187012">
    <property type="component" value="Unassembled WGS sequence"/>
</dbReference>
<protein>
    <submittedName>
        <fullName evidence="1">Uncharacterized protein</fullName>
    </submittedName>
</protein>
<organism evidence="1 2">
    <name type="scientific">Paraburkholderia ribeironis</name>
    <dbReference type="NCBI Taxonomy" id="1247936"/>
    <lineage>
        <taxon>Bacteria</taxon>
        <taxon>Pseudomonadati</taxon>
        <taxon>Pseudomonadota</taxon>
        <taxon>Betaproteobacteria</taxon>
        <taxon>Burkholderiales</taxon>
        <taxon>Burkholderiaceae</taxon>
        <taxon>Paraburkholderia</taxon>
    </lineage>
</organism>